<dbReference type="GO" id="GO:0000427">
    <property type="term" value="C:plastid-encoded plastid RNA polymerase complex"/>
    <property type="evidence" value="ECO:0007669"/>
    <property type="project" value="InterPro"/>
</dbReference>
<name>A0A250XNM5_9CHLO</name>
<evidence type="ECO:0000259" key="1">
    <source>
        <dbReference type="PROSITE" id="PS50126"/>
    </source>
</evidence>
<protein>
    <recommendedName>
        <fullName evidence="1">S1 motif domain-containing protein</fullName>
    </recommendedName>
</protein>
<dbReference type="AlphaFoldDB" id="A0A250XNM5"/>
<dbReference type="PANTHER" id="PTHR36371">
    <property type="entry name" value="PROTEIN PLASTID TRANSCRIPTIONALLY ACTIVE 10"/>
    <property type="match status" value="1"/>
</dbReference>
<dbReference type="GO" id="GO:0003723">
    <property type="term" value="F:RNA binding"/>
    <property type="evidence" value="ECO:0007669"/>
    <property type="project" value="InterPro"/>
</dbReference>
<feature type="domain" description="S1 motif" evidence="1">
    <location>
        <begin position="156"/>
        <end position="228"/>
    </location>
</feature>
<proteinExistence type="predicted"/>
<organism evidence="2 3">
    <name type="scientific">Chlamydomonas eustigma</name>
    <dbReference type="NCBI Taxonomy" id="1157962"/>
    <lineage>
        <taxon>Eukaryota</taxon>
        <taxon>Viridiplantae</taxon>
        <taxon>Chlorophyta</taxon>
        <taxon>core chlorophytes</taxon>
        <taxon>Chlorophyceae</taxon>
        <taxon>CS clade</taxon>
        <taxon>Chlamydomonadales</taxon>
        <taxon>Chlamydomonadaceae</taxon>
        <taxon>Chlamydomonas</taxon>
    </lineage>
</organism>
<dbReference type="InterPro" id="IPR044967">
    <property type="entry name" value="PTAC10"/>
</dbReference>
<dbReference type="PROSITE" id="PS50126">
    <property type="entry name" value="S1"/>
    <property type="match status" value="1"/>
</dbReference>
<gene>
    <name evidence="2" type="ORF">CEUSTIGMA_g12117.t1</name>
</gene>
<evidence type="ECO:0000313" key="2">
    <source>
        <dbReference type="EMBL" id="GAX84695.1"/>
    </source>
</evidence>
<dbReference type="OrthoDB" id="514964at2759"/>
<dbReference type="STRING" id="1157962.A0A250XNM5"/>
<dbReference type="InterPro" id="IPR012340">
    <property type="entry name" value="NA-bd_OB-fold"/>
</dbReference>
<dbReference type="Gene3D" id="2.40.50.140">
    <property type="entry name" value="Nucleic acid-binding proteins"/>
    <property type="match status" value="1"/>
</dbReference>
<dbReference type="SUPFAM" id="SSF50249">
    <property type="entry name" value="Nucleic acid-binding proteins"/>
    <property type="match status" value="1"/>
</dbReference>
<accession>A0A250XNM5</accession>
<dbReference type="EMBL" id="BEGY01000133">
    <property type="protein sequence ID" value="GAX84695.1"/>
    <property type="molecule type" value="Genomic_DNA"/>
</dbReference>
<reference evidence="2 3" key="1">
    <citation type="submission" date="2017-08" db="EMBL/GenBank/DDBJ databases">
        <title>Acidophilic green algal genome provides insights into adaptation to an acidic environment.</title>
        <authorList>
            <person name="Hirooka S."/>
            <person name="Hirose Y."/>
            <person name="Kanesaki Y."/>
            <person name="Higuchi S."/>
            <person name="Fujiwara T."/>
            <person name="Onuma R."/>
            <person name="Era A."/>
            <person name="Ohbayashi R."/>
            <person name="Uzuka A."/>
            <person name="Nozaki H."/>
            <person name="Yoshikawa H."/>
            <person name="Miyagishima S.Y."/>
        </authorList>
    </citation>
    <scope>NUCLEOTIDE SEQUENCE [LARGE SCALE GENOMIC DNA]</scope>
    <source>
        <strain evidence="2 3">NIES-2499</strain>
    </source>
</reference>
<evidence type="ECO:0000313" key="3">
    <source>
        <dbReference type="Proteomes" id="UP000232323"/>
    </source>
</evidence>
<dbReference type="InterPro" id="IPR003029">
    <property type="entry name" value="S1_domain"/>
</dbReference>
<dbReference type="PANTHER" id="PTHR36371:SF1">
    <property type="entry name" value="PROTEIN PLASTID TRANSCRIPTIONALLY ACTIVE 10"/>
    <property type="match status" value="1"/>
</dbReference>
<sequence length="332" mass="37969">MLFSGAPCRAPCRTSYRRMGSSVLMPSISSYFKMRGTGLIARVTNTLEEIYKQQGIPMPTGDEDLKEVTVSNTQVLYPELGSLEGRVSKFYLDELFANTGPDLEETAYWFHTPDGGWLQEPVRMEAAEEAPVTFVDPYHTNWEEEGRISLEELEEGTVITGLITDIWLYHGCQIDFGYQYDGLIPMHQDQWMEEGVREALMPGDLVTARVYKIRRPGLYRWPVQLEMIEPTTIAANHVMDPEDYVPPIDHAWCGEQDWSMEQILEATGRTYEPMHYLLPQQHNDQANELQRMYGFDIEQAGSMGQPNPMMQRMAVEFADQISDVATDLSSDR</sequence>
<keyword evidence="3" id="KW-1185">Reference proteome</keyword>
<dbReference type="Proteomes" id="UP000232323">
    <property type="component" value="Unassembled WGS sequence"/>
</dbReference>
<comment type="caution">
    <text evidence="2">The sequence shown here is derived from an EMBL/GenBank/DDBJ whole genome shotgun (WGS) entry which is preliminary data.</text>
</comment>